<dbReference type="Pfam" id="PF13912">
    <property type="entry name" value="zf-C2H2_6"/>
    <property type="match status" value="1"/>
</dbReference>
<dbReference type="PANTHER" id="PTHR24379">
    <property type="entry name" value="KRAB AND ZINC FINGER DOMAIN-CONTAINING"/>
    <property type="match status" value="1"/>
</dbReference>
<dbReference type="SUPFAM" id="SSF57667">
    <property type="entry name" value="beta-beta-alpha zinc fingers"/>
    <property type="match status" value="3"/>
</dbReference>
<keyword evidence="1" id="KW-0479">Metal-binding</keyword>
<feature type="domain" description="C2H2-type" evidence="8">
    <location>
        <begin position="301"/>
        <end position="328"/>
    </location>
</feature>
<evidence type="ECO:0000256" key="7">
    <source>
        <dbReference type="SAM" id="MobiDB-lite"/>
    </source>
</evidence>
<feature type="domain" description="C2H2-type" evidence="8">
    <location>
        <begin position="329"/>
        <end position="356"/>
    </location>
</feature>
<dbReference type="InterPro" id="IPR036236">
    <property type="entry name" value="Znf_C2H2_sf"/>
</dbReference>
<feature type="domain" description="C2H2-type" evidence="8">
    <location>
        <begin position="245"/>
        <end position="272"/>
    </location>
</feature>
<feature type="domain" description="C2H2-type" evidence="8">
    <location>
        <begin position="216"/>
        <end position="243"/>
    </location>
</feature>
<evidence type="ECO:0000256" key="1">
    <source>
        <dbReference type="ARBA" id="ARBA00022723"/>
    </source>
</evidence>
<evidence type="ECO:0000313" key="9">
    <source>
        <dbReference type="RefSeq" id="XP_013163538.1"/>
    </source>
</evidence>
<proteinExistence type="predicted"/>
<gene>
    <name evidence="9" type="primary">LOC106114765</name>
</gene>
<evidence type="ECO:0000256" key="6">
    <source>
        <dbReference type="SAM" id="Coils"/>
    </source>
</evidence>
<evidence type="ECO:0000259" key="8">
    <source>
        <dbReference type="PROSITE" id="PS50157"/>
    </source>
</evidence>
<dbReference type="GO" id="GO:0005634">
    <property type="term" value="C:nucleus"/>
    <property type="evidence" value="ECO:0007669"/>
    <property type="project" value="InterPro"/>
</dbReference>
<protein>
    <submittedName>
        <fullName evidence="9">Zinc finger protein 37 homolog</fullName>
    </submittedName>
</protein>
<dbReference type="GeneID" id="106114765"/>
<feature type="region of interest" description="Disordered" evidence="7">
    <location>
        <begin position="407"/>
        <end position="439"/>
    </location>
</feature>
<dbReference type="PANTHER" id="PTHR24379:SF121">
    <property type="entry name" value="C2H2-TYPE DOMAIN-CONTAINING PROTEIN"/>
    <property type="match status" value="1"/>
</dbReference>
<sequence>MTYTLCQVCLKGRDNVFPLSGKDIEIYNRIFKELSNESQMLMCIFCTNLLRKLDKFAEQCRNAQTKMKEKSKQDTFTIQNNINNISISPTKTYYIGPDWMHLDCNIKMEECNTVYVNDDVPMLFCESSMDAEFENGTLDDSNNVNMLEESNTELDIDNDPSKCGKNKKQKKVLKEGFSSRMVQETSEYTVIKLTKEQVLDEMKERSKSEKYLRAPYKCESCVKGFNFEDVLQGHMEKHSQKQGQYRCELCTQYCPSSVSLRGHMKSHTTRYRCKICGYIRLSRQHVLEHHTIVHTHAAAAYSCGRCVFTTNKRTVMQRHVRIHNSTSTHECHKCGKMYKSLESLRVHTMRHDNKKRFQCDQCNLSFVYPTQLHKHVQSVHIRRDYYCVECDIKFKSMDTLKLHFKRAKRHRDGAHNNKSESRSLSSNTRPRRKQNTLNS</sequence>
<feature type="compositionally biased region" description="Basic residues" evidence="7">
    <location>
        <begin position="429"/>
        <end position="439"/>
    </location>
</feature>
<dbReference type="InterPro" id="IPR012934">
    <property type="entry name" value="Znf_AD"/>
</dbReference>
<dbReference type="PROSITE" id="PS00028">
    <property type="entry name" value="ZINC_FINGER_C2H2_1"/>
    <property type="match status" value="4"/>
</dbReference>
<organism evidence="9">
    <name type="scientific">Papilio xuthus</name>
    <name type="common">Asian swallowtail butterfly</name>
    <dbReference type="NCBI Taxonomy" id="66420"/>
    <lineage>
        <taxon>Eukaryota</taxon>
        <taxon>Metazoa</taxon>
        <taxon>Ecdysozoa</taxon>
        <taxon>Arthropoda</taxon>
        <taxon>Hexapoda</taxon>
        <taxon>Insecta</taxon>
        <taxon>Pterygota</taxon>
        <taxon>Neoptera</taxon>
        <taxon>Endopterygota</taxon>
        <taxon>Lepidoptera</taxon>
        <taxon>Glossata</taxon>
        <taxon>Ditrysia</taxon>
        <taxon>Papilionoidea</taxon>
        <taxon>Papilionidae</taxon>
        <taxon>Papilioninae</taxon>
        <taxon>Papilio</taxon>
    </lineage>
</organism>
<feature type="domain" description="C2H2-type" evidence="8">
    <location>
        <begin position="357"/>
        <end position="385"/>
    </location>
</feature>
<dbReference type="AlphaFoldDB" id="A0AAJ6Z231"/>
<feature type="coiled-coil region" evidence="6">
    <location>
        <begin position="46"/>
        <end position="73"/>
    </location>
</feature>
<keyword evidence="2" id="KW-0677">Repeat</keyword>
<evidence type="ECO:0000256" key="2">
    <source>
        <dbReference type="ARBA" id="ARBA00022737"/>
    </source>
</evidence>
<evidence type="ECO:0000256" key="4">
    <source>
        <dbReference type="ARBA" id="ARBA00022833"/>
    </source>
</evidence>
<accession>A0AAJ6Z231</accession>
<dbReference type="InterPro" id="IPR013087">
    <property type="entry name" value="Znf_C2H2_type"/>
</dbReference>
<dbReference type="Gene3D" id="3.30.160.60">
    <property type="entry name" value="Classic Zinc Finger"/>
    <property type="match status" value="3"/>
</dbReference>
<keyword evidence="4" id="KW-0862">Zinc</keyword>
<dbReference type="KEGG" id="pxu:106114765"/>
<dbReference type="Proteomes" id="UP000694872">
    <property type="component" value="Unplaced"/>
</dbReference>
<dbReference type="GO" id="GO:0008270">
    <property type="term" value="F:zinc ion binding"/>
    <property type="evidence" value="ECO:0007669"/>
    <property type="project" value="UniProtKB-KW"/>
</dbReference>
<keyword evidence="6" id="KW-0175">Coiled coil</keyword>
<name>A0AAJ6Z231_PAPXU</name>
<dbReference type="SMART" id="SM00868">
    <property type="entry name" value="zf-AD"/>
    <property type="match status" value="1"/>
</dbReference>
<evidence type="ECO:0000256" key="3">
    <source>
        <dbReference type="ARBA" id="ARBA00022771"/>
    </source>
</evidence>
<reference evidence="9" key="1">
    <citation type="submission" date="2025-08" db="UniProtKB">
        <authorList>
            <consortium name="RefSeq"/>
        </authorList>
    </citation>
    <scope>IDENTIFICATION</scope>
</reference>
<keyword evidence="3 5" id="KW-0863">Zinc-finger</keyword>
<dbReference type="Pfam" id="PF00096">
    <property type="entry name" value="zf-C2H2"/>
    <property type="match status" value="2"/>
</dbReference>
<dbReference type="SMART" id="SM00355">
    <property type="entry name" value="ZnF_C2H2"/>
    <property type="match status" value="7"/>
</dbReference>
<dbReference type="RefSeq" id="XP_013163538.1">
    <property type="nucleotide sequence ID" value="XM_013308084.1"/>
</dbReference>
<evidence type="ECO:0000256" key="5">
    <source>
        <dbReference type="PROSITE-ProRule" id="PRU00042"/>
    </source>
</evidence>
<dbReference type="PROSITE" id="PS50157">
    <property type="entry name" value="ZINC_FINGER_C2H2_2"/>
    <property type="match status" value="5"/>
</dbReference>